<evidence type="ECO:0000313" key="3">
    <source>
        <dbReference type="Proteomes" id="UP000595662"/>
    </source>
</evidence>
<dbReference type="RefSeq" id="XP_065956144.1">
    <property type="nucleotide sequence ID" value="XM_066100744.1"/>
</dbReference>
<feature type="compositionally biased region" description="Basic residues" evidence="1">
    <location>
        <begin position="11"/>
        <end position="30"/>
    </location>
</feature>
<reference evidence="2 3" key="1">
    <citation type="submission" date="2020-08" db="EMBL/GenBank/DDBJ databases">
        <title>The completed genome sequence of the pathogenic ascomycete fungus Penicillium digitatum.</title>
        <authorList>
            <person name="Wang M."/>
        </authorList>
    </citation>
    <scope>NUCLEOTIDE SEQUENCE [LARGE SCALE GENOMIC DNA]</scope>
    <source>
        <strain evidence="2 3">PdW03</strain>
    </source>
</reference>
<evidence type="ECO:0000256" key="1">
    <source>
        <dbReference type="SAM" id="MobiDB-lite"/>
    </source>
</evidence>
<protein>
    <submittedName>
        <fullName evidence="2">Uncharacterized protein</fullName>
    </submittedName>
</protein>
<dbReference type="GeneID" id="90952591"/>
<dbReference type="Proteomes" id="UP000595662">
    <property type="component" value="Chromosome 1"/>
</dbReference>
<proteinExistence type="predicted"/>
<name>A0A7T7BJ06_PENDI</name>
<gene>
    <name evidence="2" type="ORF">Pdw03_4435</name>
</gene>
<organism evidence="2 3">
    <name type="scientific">Penicillium digitatum</name>
    <name type="common">Green mold</name>
    <dbReference type="NCBI Taxonomy" id="36651"/>
    <lineage>
        <taxon>Eukaryota</taxon>
        <taxon>Fungi</taxon>
        <taxon>Dikarya</taxon>
        <taxon>Ascomycota</taxon>
        <taxon>Pezizomycotina</taxon>
        <taxon>Eurotiomycetes</taxon>
        <taxon>Eurotiomycetidae</taxon>
        <taxon>Eurotiales</taxon>
        <taxon>Aspergillaceae</taxon>
        <taxon>Penicillium</taxon>
    </lineage>
</organism>
<dbReference type="EMBL" id="CP060774">
    <property type="protein sequence ID" value="QQK41581.1"/>
    <property type="molecule type" value="Genomic_DNA"/>
</dbReference>
<evidence type="ECO:0000313" key="2">
    <source>
        <dbReference type="EMBL" id="QQK41581.1"/>
    </source>
</evidence>
<dbReference type="AlphaFoldDB" id="A0A7T7BJ06"/>
<feature type="region of interest" description="Disordered" evidence="1">
    <location>
        <begin position="1"/>
        <end position="33"/>
    </location>
</feature>
<sequence length="73" mass="8619">MKSQSYLLRPRTGRYHNFHHPGHRAKHLHPSRNSLGHRAYIRRFQLDRAVPSFVVRHTYCPGEIDIAMRSTKA</sequence>
<accession>A0A7T7BJ06</accession>